<dbReference type="NCBIfam" id="TIGR01512">
    <property type="entry name" value="ATPase-IB2_Cd"/>
    <property type="match status" value="1"/>
</dbReference>
<dbReference type="GO" id="GO:0016887">
    <property type="term" value="F:ATP hydrolysis activity"/>
    <property type="evidence" value="ECO:0007669"/>
    <property type="project" value="InterPro"/>
</dbReference>
<evidence type="ECO:0000256" key="6">
    <source>
        <dbReference type="ARBA" id="ARBA00022692"/>
    </source>
</evidence>
<dbReference type="Pfam" id="PF00403">
    <property type="entry name" value="HMA"/>
    <property type="match status" value="2"/>
</dbReference>
<evidence type="ECO:0000256" key="11">
    <source>
        <dbReference type="ARBA" id="ARBA00022840"/>
    </source>
</evidence>
<evidence type="ECO:0000256" key="16">
    <source>
        <dbReference type="ARBA" id="ARBA00023065"/>
    </source>
</evidence>
<proteinExistence type="inferred from homology"/>
<keyword evidence="17 18" id="KW-0472">Membrane</keyword>
<dbReference type="FunFam" id="2.70.150.10:FF:000020">
    <property type="entry name" value="Copper-exporting P-type ATPase A"/>
    <property type="match status" value="1"/>
</dbReference>
<dbReference type="InterPro" id="IPR023214">
    <property type="entry name" value="HAD_sf"/>
</dbReference>
<comment type="caution">
    <text evidence="20">The sequence shown here is derived from an EMBL/GenBank/DDBJ whole genome shotgun (WGS) entry which is preliminary data.</text>
</comment>
<sequence length="809" mass="87017">MTQKTIKIGGMSCANCAANIEKTLQATHGIEEASVNFAMETAQVDFDENKLDEKSLQQVIEKQGFRIIPEERHIAAQIEGMTCGSCVANVEKAIAAVEGVQEVEVNLLTQQAKIALSPQVKIKTIEKAVKAAGFKMNTESKELEHISYYHRFLGAALFTIPLLIISMGEMLGLPLPKSISAMHHPLANGIIQMALTTGALYFGRQFFISGFQKLFHLKPNMDSLVALGAGASFLVSIFALIFTASGELPSLYFESAAVIVSLILMGKWLEEKSKKAASSAISALQQLRPQAAMRWENGQWKKVNIQSLEKGDLLLIRQGEKIPADGNIINGQVEVDESMLTGESKTIFKEVGANLIGGTLCVDGHAEFEISQVGENSRLAQIIRLVQEAQGQKAPVAKLADQIAGVFVPIVIILATLAALAWWIAGSYFGYNLPEAPATFAFQIGVAILVIACPCALGLATPTAIMVATGRAAYWGILYKGGEALQKGAEIDFLLLDKTGTLTEGKPQVRQVKIAPNFPPNHFWGLIYALEQNSIHPIAQALITKAGELAIEPLPVQHFQNKIGRGLSGEWNNQKVLLGSKAMMLEAGISMPALPETAGTLIFLAVDGKLAGHLLLEDAIRPEAKKAVLALQQMNIQTAMASGDQNEVVKAISQQLNISTFKGQLSPEGKADWIKALQASGKKVAMVGDGINDAPALAQADLGISLAEASESATHTADVLLMKNDLSHLLATFKMSRASLSNIKMNLFWAFAYNVVSLPFAAGIFYLWGGPLLNPMIAAAAMSMSSVSVVLNALRLNYIKMSRVSNQNY</sequence>
<dbReference type="SUPFAM" id="SSF56784">
    <property type="entry name" value="HAD-like"/>
    <property type="match status" value="1"/>
</dbReference>
<keyword evidence="9 18" id="KW-0547">Nucleotide-binding</keyword>
<dbReference type="Gene3D" id="3.40.1110.10">
    <property type="entry name" value="Calcium-transporting ATPase, cytoplasmic domain N"/>
    <property type="match status" value="1"/>
</dbReference>
<dbReference type="PROSITE" id="PS00154">
    <property type="entry name" value="ATPASE_E1_E2"/>
    <property type="match status" value="1"/>
</dbReference>
<dbReference type="SUPFAM" id="SSF81665">
    <property type="entry name" value="Calcium ATPase, transmembrane domain M"/>
    <property type="match status" value="1"/>
</dbReference>
<name>A0AAN5ALC5_9BACT</name>
<feature type="domain" description="HMA" evidence="19">
    <location>
        <begin position="72"/>
        <end position="137"/>
    </location>
</feature>
<dbReference type="FunFam" id="3.30.70.100:FF:000005">
    <property type="entry name" value="Copper-exporting P-type ATPase A"/>
    <property type="match status" value="1"/>
</dbReference>
<dbReference type="EMBL" id="BQKE01000003">
    <property type="protein sequence ID" value="GJM63790.1"/>
    <property type="molecule type" value="Genomic_DNA"/>
</dbReference>
<dbReference type="SFLD" id="SFLDS00003">
    <property type="entry name" value="Haloacid_Dehalogenase"/>
    <property type="match status" value="1"/>
</dbReference>
<feature type="domain" description="HMA" evidence="19">
    <location>
        <begin position="2"/>
        <end position="68"/>
    </location>
</feature>
<protein>
    <recommendedName>
        <fullName evidence="3">P-type Cu(+) transporter</fullName>
        <ecNumber evidence="3">7.2.2.8</ecNumber>
    </recommendedName>
</protein>
<feature type="transmembrane region" description="Helical" evidence="18">
    <location>
        <begin position="775"/>
        <end position="794"/>
    </location>
</feature>
<feature type="transmembrane region" description="Helical" evidence="18">
    <location>
        <begin position="403"/>
        <end position="425"/>
    </location>
</feature>
<dbReference type="GO" id="GO:0005524">
    <property type="term" value="F:ATP binding"/>
    <property type="evidence" value="ECO:0007669"/>
    <property type="project" value="UniProtKB-UniRule"/>
</dbReference>
<keyword evidence="15" id="KW-0186">Copper</keyword>
<keyword evidence="8" id="KW-0677">Repeat</keyword>
<dbReference type="InterPro" id="IPR017969">
    <property type="entry name" value="Heavy-metal-associated_CS"/>
</dbReference>
<keyword evidence="14 18" id="KW-1133">Transmembrane helix</keyword>
<comment type="subcellular location">
    <subcellularLocation>
        <location evidence="1">Cell membrane</location>
        <topology evidence="1">Multi-pass membrane protein</topology>
    </subcellularLocation>
</comment>
<keyword evidence="11 18" id="KW-0067">ATP-binding</keyword>
<evidence type="ECO:0000256" key="10">
    <source>
        <dbReference type="ARBA" id="ARBA00022796"/>
    </source>
</evidence>
<evidence type="ECO:0000256" key="1">
    <source>
        <dbReference type="ARBA" id="ARBA00004651"/>
    </source>
</evidence>
<dbReference type="NCBIfam" id="TIGR00003">
    <property type="entry name" value="copper ion binding protein"/>
    <property type="match status" value="2"/>
</dbReference>
<dbReference type="CDD" id="cd00371">
    <property type="entry name" value="HMA"/>
    <property type="match status" value="2"/>
</dbReference>
<evidence type="ECO:0000256" key="13">
    <source>
        <dbReference type="ARBA" id="ARBA00022967"/>
    </source>
</evidence>
<keyword evidence="12" id="KW-0460">Magnesium</keyword>
<dbReference type="InterPro" id="IPR001757">
    <property type="entry name" value="P_typ_ATPase"/>
</dbReference>
<keyword evidence="7 18" id="KW-0479">Metal-binding</keyword>
<evidence type="ECO:0000259" key="19">
    <source>
        <dbReference type="PROSITE" id="PS50846"/>
    </source>
</evidence>
<evidence type="ECO:0000256" key="15">
    <source>
        <dbReference type="ARBA" id="ARBA00023008"/>
    </source>
</evidence>
<evidence type="ECO:0000256" key="8">
    <source>
        <dbReference type="ARBA" id="ARBA00022737"/>
    </source>
</evidence>
<feature type="transmembrane region" description="Helical" evidence="18">
    <location>
        <begin position="747"/>
        <end position="769"/>
    </location>
</feature>
<dbReference type="Pfam" id="PF00702">
    <property type="entry name" value="Hydrolase"/>
    <property type="match status" value="1"/>
</dbReference>
<dbReference type="GO" id="GO:0055070">
    <property type="term" value="P:copper ion homeostasis"/>
    <property type="evidence" value="ECO:0007669"/>
    <property type="project" value="TreeGrafter"/>
</dbReference>
<dbReference type="Gene3D" id="3.30.70.100">
    <property type="match status" value="2"/>
</dbReference>
<comment type="similarity">
    <text evidence="2 18">Belongs to the cation transport ATPase (P-type) (TC 3.A.3) family. Type IB subfamily.</text>
</comment>
<keyword evidence="13" id="KW-1278">Translocase</keyword>
<feature type="transmembrane region" description="Helical" evidence="18">
    <location>
        <begin position="186"/>
        <end position="203"/>
    </location>
</feature>
<dbReference type="PANTHER" id="PTHR43520:SF8">
    <property type="entry name" value="P-TYPE CU(+) TRANSPORTER"/>
    <property type="match status" value="1"/>
</dbReference>
<dbReference type="InterPro" id="IPR023299">
    <property type="entry name" value="ATPase_P-typ_cyto_dom_N"/>
</dbReference>
<evidence type="ECO:0000256" key="12">
    <source>
        <dbReference type="ARBA" id="ARBA00022842"/>
    </source>
</evidence>
<dbReference type="GO" id="GO:0005507">
    <property type="term" value="F:copper ion binding"/>
    <property type="evidence" value="ECO:0007669"/>
    <property type="project" value="InterPro"/>
</dbReference>
<feature type="transmembrane region" description="Helical" evidence="18">
    <location>
        <begin position="224"/>
        <end position="245"/>
    </location>
</feature>
<dbReference type="FunFam" id="3.30.70.100:FF:000001">
    <property type="entry name" value="ATPase copper transporting beta"/>
    <property type="match status" value="1"/>
</dbReference>
<dbReference type="InterPro" id="IPR044492">
    <property type="entry name" value="P_typ_ATPase_HD_dom"/>
</dbReference>
<dbReference type="GO" id="GO:0005886">
    <property type="term" value="C:plasma membrane"/>
    <property type="evidence" value="ECO:0007669"/>
    <property type="project" value="UniProtKB-SubCell"/>
</dbReference>
<keyword evidence="21" id="KW-1185">Reference proteome</keyword>
<dbReference type="SFLD" id="SFLDG00002">
    <property type="entry name" value="C1.7:_P-type_atpase_like"/>
    <property type="match status" value="1"/>
</dbReference>
<evidence type="ECO:0000256" key="4">
    <source>
        <dbReference type="ARBA" id="ARBA00022448"/>
    </source>
</evidence>
<organism evidence="20 21">
    <name type="scientific">Persicobacter diffluens</name>
    <dbReference type="NCBI Taxonomy" id="981"/>
    <lineage>
        <taxon>Bacteria</taxon>
        <taxon>Pseudomonadati</taxon>
        <taxon>Bacteroidota</taxon>
        <taxon>Cytophagia</taxon>
        <taxon>Cytophagales</taxon>
        <taxon>Persicobacteraceae</taxon>
        <taxon>Persicobacter</taxon>
    </lineage>
</organism>
<dbReference type="PROSITE" id="PS01229">
    <property type="entry name" value="COF_2"/>
    <property type="match status" value="1"/>
</dbReference>
<dbReference type="SUPFAM" id="SSF55008">
    <property type="entry name" value="HMA, heavy metal-associated domain"/>
    <property type="match status" value="2"/>
</dbReference>
<keyword evidence="16" id="KW-0406">Ion transport</keyword>
<dbReference type="NCBIfam" id="TIGR01525">
    <property type="entry name" value="ATPase-IB_hvy"/>
    <property type="match status" value="1"/>
</dbReference>
<dbReference type="PRINTS" id="PR00120">
    <property type="entry name" value="HATPASE"/>
</dbReference>
<dbReference type="InterPro" id="IPR008250">
    <property type="entry name" value="ATPase_P-typ_transduc_dom_A_sf"/>
</dbReference>
<dbReference type="InterPro" id="IPR027256">
    <property type="entry name" value="P-typ_ATPase_IB"/>
</dbReference>
<dbReference type="SFLD" id="SFLDF00027">
    <property type="entry name" value="p-type_atpase"/>
    <property type="match status" value="1"/>
</dbReference>
<gene>
    <name evidence="20" type="ORF">PEDI_43420</name>
</gene>
<dbReference type="InterPro" id="IPR018303">
    <property type="entry name" value="ATPase_P-typ_P_site"/>
</dbReference>
<feature type="transmembrane region" description="Helical" evidence="18">
    <location>
        <begin position="251"/>
        <end position="269"/>
    </location>
</feature>
<evidence type="ECO:0000256" key="3">
    <source>
        <dbReference type="ARBA" id="ARBA00012517"/>
    </source>
</evidence>
<evidence type="ECO:0000313" key="20">
    <source>
        <dbReference type="EMBL" id="GJM63790.1"/>
    </source>
</evidence>
<dbReference type="Gene3D" id="2.70.150.10">
    <property type="entry name" value="Calcium-transporting ATPase, cytoplasmic transduction domain A"/>
    <property type="match status" value="1"/>
</dbReference>
<reference evidence="20 21" key="1">
    <citation type="submission" date="2021-12" db="EMBL/GenBank/DDBJ databases">
        <title>Genome sequencing of bacteria with rrn-lacking chromosome and rrn-plasmid.</title>
        <authorList>
            <person name="Anda M."/>
            <person name="Iwasaki W."/>
        </authorList>
    </citation>
    <scope>NUCLEOTIDE SEQUENCE [LARGE SCALE GENOMIC DNA]</scope>
    <source>
        <strain evidence="20 21">NBRC 15940</strain>
    </source>
</reference>
<evidence type="ECO:0000256" key="18">
    <source>
        <dbReference type="RuleBase" id="RU362081"/>
    </source>
</evidence>
<dbReference type="PROSITE" id="PS50846">
    <property type="entry name" value="HMA_2"/>
    <property type="match status" value="2"/>
</dbReference>
<dbReference type="InterPro" id="IPR006122">
    <property type="entry name" value="HMA_Cu_ion-bd"/>
</dbReference>
<dbReference type="InterPro" id="IPR006121">
    <property type="entry name" value="HMA_dom"/>
</dbReference>
<evidence type="ECO:0000256" key="7">
    <source>
        <dbReference type="ARBA" id="ARBA00022723"/>
    </source>
</evidence>
<dbReference type="Proteomes" id="UP001310022">
    <property type="component" value="Unassembled WGS sequence"/>
</dbReference>
<keyword evidence="4" id="KW-0813">Transport</keyword>
<keyword evidence="10" id="KW-0187">Copper transport</keyword>
<feature type="transmembrane region" description="Helical" evidence="18">
    <location>
        <begin position="148"/>
        <end position="166"/>
    </location>
</feature>
<evidence type="ECO:0000313" key="21">
    <source>
        <dbReference type="Proteomes" id="UP001310022"/>
    </source>
</evidence>
<dbReference type="NCBIfam" id="TIGR01511">
    <property type="entry name" value="ATPase-IB1_Cu"/>
    <property type="match status" value="1"/>
</dbReference>
<keyword evidence="5 18" id="KW-1003">Cell membrane</keyword>
<feature type="transmembrane region" description="Helical" evidence="18">
    <location>
        <begin position="440"/>
        <end position="461"/>
    </location>
</feature>
<dbReference type="AlphaFoldDB" id="A0AAN5ALC5"/>
<accession>A0AAN5ALC5</accession>
<dbReference type="SUPFAM" id="SSF81653">
    <property type="entry name" value="Calcium ATPase, transduction domain A"/>
    <property type="match status" value="1"/>
</dbReference>
<evidence type="ECO:0000256" key="14">
    <source>
        <dbReference type="ARBA" id="ARBA00022989"/>
    </source>
</evidence>
<evidence type="ECO:0000256" key="17">
    <source>
        <dbReference type="ARBA" id="ARBA00023136"/>
    </source>
</evidence>
<dbReference type="GO" id="GO:0043682">
    <property type="term" value="F:P-type divalent copper transporter activity"/>
    <property type="evidence" value="ECO:0007669"/>
    <property type="project" value="TreeGrafter"/>
</dbReference>
<dbReference type="NCBIfam" id="TIGR01494">
    <property type="entry name" value="ATPase_P-type"/>
    <property type="match status" value="1"/>
</dbReference>
<evidence type="ECO:0000256" key="2">
    <source>
        <dbReference type="ARBA" id="ARBA00006024"/>
    </source>
</evidence>
<dbReference type="EC" id="7.2.2.8" evidence="3"/>
<dbReference type="CDD" id="cd02094">
    <property type="entry name" value="P-type_ATPase_Cu-like"/>
    <property type="match status" value="1"/>
</dbReference>
<dbReference type="InterPro" id="IPR023298">
    <property type="entry name" value="ATPase_P-typ_TM_dom_sf"/>
</dbReference>
<dbReference type="Gene3D" id="3.40.50.1000">
    <property type="entry name" value="HAD superfamily/HAD-like"/>
    <property type="match status" value="1"/>
</dbReference>
<dbReference type="PRINTS" id="PR00119">
    <property type="entry name" value="CATATPASE"/>
</dbReference>
<dbReference type="InterPro" id="IPR059000">
    <property type="entry name" value="ATPase_P-type_domA"/>
</dbReference>
<evidence type="ECO:0000256" key="5">
    <source>
        <dbReference type="ARBA" id="ARBA00022475"/>
    </source>
</evidence>
<dbReference type="PANTHER" id="PTHR43520">
    <property type="entry name" value="ATP7, ISOFORM B"/>
    <property type="match status" value="1"/>
</dbReference>
<evidence type="ECO:0000256" key="9">
    <source>
        <dbReference type="ARBA" id="ARBA00022741"/>
    </source>
</evidence>
<dbReference type="InterPro" id="IPR036412">
    <property type="entry name" value="HAD-like_sf"/>
</dbReference>
<dbReference type="GO" id="GO:0060003">
    <property type="term" value="P:copper ion export"/>
    <property type="evidence" value="ECO:0007669"/>
    <property type="project" value="UniProtKB-ARBA"/>
</dbReference>
<dbReference type="Pfam" id="PF00122">
    <property type="entry name" value="E1-E2_ATPase"/>
    <property type="match status" value="1"/>
</dbReference>
<dbReference type="RefSeq" id="WP_338238905.1">
    <property type="nucleotide sequence ID" value="NZ_BQKE01000003.1"/>
</dbReference>
<dbReference type="InterPro" id="IPR036163">
    <property type="entry name" value="HMA_dom_sf"/>
</dbReference>
<dbReference type="GO" id="GO:0140581">
    <property type="term" value="F:P-type monovalent copper transporter activity"/>
    <property type="evidence" value="ECO:0007669"/>
    <property type="project" value="UniProtKB-EC"/>
</dbReference>
<keyword evidence="6 18" id="KW-0812">Transmembrane</keyword>
<dbReference type="PROSITE" id="PS01047">
    <property type="entry name" value="HMA_1"/>
    <property type="match status" value="2"/>
</dbReference>